<keyword evidence="3" id="KW-1185">Reference proteome</keyword>
<gene>
    <name evidence="2" type="ORF">LQ50_18365</name>
</gene>
<dbReference type="RefSeq" id="WP_034631645.1">
    <property type="nucleotide sequence ID" value="NZ_JRJU01000027.1"/>
</dbReference>
<evidence type="ECO:0000313" key="2">
    <source>
        <dbReference type="EMBL" id="KHF38897.1"/>
    </source>
</evidence>
<proteinExistence type="predicted"/>
<accession>A0A0B0IDI3</accession>
<dbReference type="STRING" id="333138.LQ50_18365"/>
<sequence length="229" mass="26328">MMLSLFLLMIIILIIIAIVKGVGIRQYRWFFEGGRTKWFLAGYVLLLIISFCTYQLIPKEKEVIGSNISQLEEEQFYNDFHDAALKGELHSFDGAVRAEEWVFDYDEPKLHLKSKYSNPISVSVITEQKPTNDKTIEAYYYTGVSTSGNIDITDAISRIDLELHGTTLELMRAEVVDKHFAQFIQEFTIGQFYDQQSFLNGHHTHIAPEILILKIPEGLEVVDYANVLR</sequence>
<protein>
    <submittedName>
        <fullName evidence="2">Uncharacterized protein</fullName>
    </submittedName>
</protein>
<dbReference type="EMBL" id="JRJU01000027">
    <property type="protein sequence ID" value="KHF38897.1"/>
    <property type="molecule type" value="Genomic_DNA"/>
</dbReference>
<evidence type="ECO:0000313" key="3">
    <source>
        <dbReference type="Proteomes" id="UP000030832"/>
    </source>
</evidence>
<organism evidence="2 3">
    <name type="scientific">Halalkalibacter okhensis</name>
    <dbReference type="NCBI Taxonomy" id="333138"/>
    <lineage>
        <taxon>Bacteria</taxon>
        <taxon>Bacillati</taxon>
        <taxon>Bacillota</taxon>
        <taxon>Bacilli</taxon>
        <taxon>Bacillales</taxon>
        <taxon>Bacillaceae</taxon>
        <taxon>Halalkalibacter</taxon>
    </lineage>
</organism>
<comment type="caution">
    <text evidence="2">The sequence shown here is derived from an EMBL/GenBank/DDBJ whole genome shotgun (WGS) entry which is preliminary data.</text>
</comment>
<evidence type="ECO:0000256" key="1">
    <source>
        <dbReference type="SAM" id="Phobius"/>
    </source>
</evidence>
<reference evidence="2 3" key="1">
    <citation type="submission" date="2014-09" db="EMBL/GenBank/DDBJ databases">
        <title>Genome sequencing and annotation of Bacillus Okhensis strain Kh10-101T.</title>
        <authorList>
            <person name="Prakash J.S."/>
        </authorList>
    </citation>
    <scope>NUCLEOTIDE SEQUENCE [LARGE SCALE GENOMIC DNA]</scope>
    <source>
        <strain evidence="3">Kh10-101T</strain>
    </source>
</reference>
<dbReference type="eggNOG" id="ENOG5032YBF">
    <property type="taxonomic scope" value="Bacteria"/>
</dbReference>
<keyword evidence="1" id="KW-0472">Membrane</keyword>
<dbReference type="Proteomes" id="UP000030832">
    <property type="component" value="Unassembled WGS sequence"/>
</dbReference>
<name>A0A0B0IDI3_9BACI</name>
<dbReference type="OrthoDB" id="2842789at2"/>
<keyword evidence="1" id="KW-0812">Transmembrane</keyword>
<feature type="transmembrane region" description="Helical" evidence="1">
    <location>
        <begin position="37"/>
        <end position="57"/>
    </location>
</feature>
<keyword evidence="1" id="KW-1133">Transmembrane helix</keyword>
<dbReference type="AlphaFoldDB" id="A0A0B0IDI3"/>